<keyword evidence="2" id="KW-1185">Reference proteome</keyword>
<dbReference type="EMBL" id="CAJVQB010014746">
    <property type="protein sequence ID" value="CAG8770413.1"/>
    <property type="molecule type" value="Genomic_DNA"/>
</dbReference>
<comment type="caution">
    <text evidence="1">The sequence shown here is derived from an EMBL/GenBank/DDBJ whole genome shotgun (WGS) entry which is preliminary data.</text>
</comment>
<accession>A0ABN7VIJ7</accession>
<proteinExistence type="predicted"/>
<protein>
    <submittedName>
        <fullName evidence="1">6275_t:CDS:1</fullName>
    </submittedName>
</protein>
<feature type="non-terminal residue" evidence="1">
    <location>
        <position position="1"/>
    </location>
</feature>
<reference evidence="1 2" key="1">
    <citation type="submission" date="2021-06" db="EMBL/GenBank/DDBJ databases">
        <authorList>
            <person name="Kallberg Y."/>
            <person name="Tangrot J."/>
            <person name="Rosling A."/>
        </authorList>
    </citation>
    <scope>NUCLEOTIDE SEQUENCE [LARGE SCALE GENOMIC DNA]</scope>
    <source>
        <strain evidence="1 2">120-4 pot B 10/14</strain>
    </source>
</reference>
<evidence type="ECO:0000313" key="2">
    <source>
        <dbReference type="Proteomes" id="UP000789901"/>
    </source>
</evidence>
<gene>
    <name evidence="1" type="ORF">GMARGA_LOCUS18455</name>
</gene>
<name>A0ABN7VIJ7_GIGMA</name>
<evidence type="ECO:0000313" key="1">
    <source>
        <dbReference type="EMBL" id="CAG8770413.1"/>
    </source>
</evidence>
<dbReference type="Proteomes" id="UP000789901">
    <property type="component" value="Unassembled WGS sequence"/>
</dbReference>
<sequence length="67" mass="7496">EQWKAYSTIIIGSSQAQKSNDVIFVVENKQIVKASSGKIRYGCVSMLPYPCMKKISKGLLLDFVEII</sequence>
<organism evidence="1 2">
    <name type="scientific">Gigaspora margarita</name>
    <dbReference type="NCBI Taxonomy" id="4874"/>
    <lineage>
        <taxon>Eukaryota</taxon>
        <taxon>Fungi</taxon>
        <taxon>Fungi incertae sedis</taxon>
        <taxon>Mucoromycota</taxon>
        <taxon>Glomeromycotina</taxon>
        <taxon>Glomeromycetes</taxon>
        <taxon>Diversisporales</taxon>
        <taxon>Gigasporaceae</taxon>
        <taxon>Gigaspora</taxon>
    </lineage>
</organism>